<comment type="caution">
    <text evidence="4">The sequence shown here is derived from an EMBL/GenBank/DDBJ whole genome shotgun (WGS) entry which is preliminary data.</text>
</comment>
<feature type="transmembrane region" description="Helical" evidence="2">
    <location>
        <begin position="52"/>
        <end position="70"/>
    </location>
</feature>
<keyword evidence="2" id="KW-0472">Membrane</keyword>
<evidence type="ECO:0000256" key="1">
    <source>
        <dbReference type="SAM" id="MobiDB-lite"/>
    </source>
</evidence>
<evidence type="ECO:0000256" key="3">
    <source>
        <dbReference type="SAM" id="SignalP"/>
    </source>
</evidence>
<feature type="chain" id="PRO_5031045374" evidence="3">
    <location>
        <begin position="27"/>
        <end position="125"/>
    </location>
</feature>
<dbReference type="RefSeq" id="WP_184810325.1">
    <property type="nucleotide sequence ID" value="NZ_JACHJQ010000002.1"/>
</dbReference>
<proteinExistence type="predicted"/>
<organism evidence="4 5">
    <name type="scientific">Actinophytocola algeriensis</name>
    <dbReference type="NCBI Taxonomy" id="1768010"/>
    <lineage>
        <taxon>Bacteria</taxon>
        <taxon>Bacillati</taxon>
        <taxon>Actinomycetota</taxon>
        <taxon>Actinomycetes</taxon>
        <taxon>Pseudonocardiales</taxon>
        <taxon>Pseudonocardiaceae</taxon>
    </lineage>
</organism>
<feature type="compositionally biased region" description="Basic and acidic residues" evidence="1">
    <location>
        <begin position="115"/>
        <end position="125"/>
    </location>
</feature>
<feature type="region of interest" description="Disordered" evidence="1">
    <location>
        <begin position="75"/>
        <end position="125"/>
    </location>
</feature>
<dbReference type="AlphaFoldDB" id="A0A7W7VDQ6"/>
<protein>
    <submittedName>
        <fullName evidence="4">MYXO-CTERM domain-containing protein</fullName>
    </submittedName>
</protein>
<dbReference type="NCBIfam" id="NF041742">
    <property type="entry name" value="WGxxGxxG_fam"/>
    <property type="match status" value="1"/>
</dbReference>
<dbReference type="EMBL" id="JACHJQ010000002">
    <property type="protein sequence ID" value="MBB4906225.1"/>
    <property type="molecule type" value="Genomic_DNA"/>
</dbReference>
<keyword evidence="2" id="KW-0812">Transmembrane</keyword>
<dbReference type="Proteomes" id="UP000520767">
    <property type="component" value="Unassembled WGS sequence"/>
</dbReference>
<evidence type="ECO:0000256" key="2">
    <source>
        <dbReference type="SAM" id="Phobius"/>
    </source>
</evidence>
<keyword evidence="3" id="KW-0732">Signal</keyword>
<keyword evidence="2" id="KW-1133">Transmembrane helix</keyword>
<name>A0A7W7VDQ6_9PSEU</name>
<gene>
    <name evidence="4" type="ORF">FHR82_002442</name>
</gene>
<sequence>MKRTVRNGLVAAATLAVVIGGPAATATPAVPHTVMAQQQDEDRDRGDQDDDHGLWGLLGLVGLVGLLGLIRRGRRNDQLAGPAVAPPVTQSEMPARQPVDHIQPGAPQQYADPARPPRDGGYRQL</sequence>
<feature type="signal peptide" evidence="3">
    <location>
        <begin position="1"/>
        <end position="26"/>
    </location>
</feature>
<keyword evidence="5" id="KW-1185">Reference proteome</keyword>
<evidence type="ECO:0000313" key="4">
    <source>
        <dbReference type="EMBL" id="MBB4906225.1"/>
    </source>
</evidence>
<reference evidence="4 5" key="1">
    <citation type="submission" date="2020-08" db="EMBL/GenBank/DDBJ databases">
        <title>Genomic Encyclopedia of Type Strains, Phase III (KMG-III): the genomes of soil and plant-associated and newly described type strains.</title>
        <authorList>
            <person name="Whitman W."/>
        </authorList>
    </citation>
    <scope>NUCLEOTIDE SEQUENCE [LARGE SCALE GENOMIC DNA]</scope>
    <source>
        <strain evidence="4 5">CECT 8960</strain>
    </source>
</reference>
<feature type="compositionally biased region" description="Low complexity" evidence="1">
    <location>
        <begin position="26"/>
        <end position="38"/>
    </location>
</feature>
<feature type="region of interest" description="Disordered" evidence="1">
    <location>
        <begin position="26"/>
        <end position="52"/>
    </location>
</feature>
<accession>A0A7W7VDQ6</accession>
<evidence type="ECO:0000313" key="5">
    <source>
        <dbReference type="Proteomes" id="UP000520767"/>
    </source>
</evidence>